<evidence type="ECO:0000313" key="4">
    <source>
        <dbReference type="Proteomes" id="UP000604825"/>
    </source>
</evidence>
<reference evidence="3" key="1">
    <citation type="submission" date="2020-10" db="EMBL/GenBank/DDBJ databases">
        <authorList>
            <person name="Han B."/>
            <person name="Lu T."/>
            <person name="Zhao Q."/>
            <person name="Huang X."/>
            <person name="Zhao Y."/>
        </authorList>
    </citation>
    <scope>NUCLEOTIDE SEQUENCE</scope>
</reference>
<dbReference type="EMBL" id="CAJGYO010000003">
    <property type="protein sequence ID" value="CAD6218152.1"/>
    <property type="molecule type" value="Genomic_DNA"/>
</dbReference>
<dbReference type="InterPro" id="IPR017853">
    <property type="entry name" value="GH"/>
</dbReference>
<dbReference type="InterPro" id="IPR057232">
    <property type="entry name" value="DUF7910"/>
</dbReference>
<dbReference type="GO" id="GO:0051017">
    <property type="term" value="P:actin filament bundle assembly"/>
    <property type="evidence" value="ECO:0007669"/>
    <property type="project" value="TreeGrafter"/>
</dbReference>
<gene>
    <name evidence="3" type="ORF">NCGR_LOCUS12073</name>
</gene>
<feature type="domain" description="DUF7910" evidence="2">
    <location>
        <begin position="77"/>
        <end position="166"/>
    </location>
</feature>
<dbReference type="GO" id="GO:0051015">
    <property type="term" value="F:actin filament binding"/>
    <property type="evidence" value="ECO:0007669"/>
    <property type="project" value="InterPro"/>
</dbReference>
<dbReference type="GO" id="GO:0016477">
    <property type="term" value="P:cell migration"/>
    <property type="evidence" value="ECO:0007669"/>
    <property type="project" value="TreeGrafter"/>
</dbReference>
<evidence type="ECO:0000256" key="1">
    <source>
        <dbReference type="SAM" id="MobiDB-lite"/>
    </source>
</evidence>
<dbReference type="PANTHER" id="PTHR10551:SF14">
    <property type="entry name" value="CELLULASE CONTAINING PROTEIN, EXPRESSED"/>
    <property type="match status" value="1"/>
</dbReference>
<keyword evidence="4" id="KW-1185">Reference proteome</keyword>
<organism evidence="3 4">
    <name type="scientific">Miscanthus lutarioriparius</name>
    <dbReference type="NCBI Taxonomy" id="422564"/>
    <lineage>
        <taxon>Eukaryota</taxon>
        <taxon>Viridiplantae</taxon>
        <taxon>Streptophyta</taxon>
        <taxon>Embryophyta</taxon>
        <taxon>Tracheophyta</taxon>
        <taxon>Spermatophyta</taxon>
        <taxon>Magnoliopsida</taxon>
        <taxon>Liliopsida</taxon>
        <taxon>Poales</taxon>
        <taxon>Poaceae</taxon>
        <taxon>PACMAD clade</taxon>
        <taxon>Panicoideae</taxon>
        <taxon>Andropogonodae</taxon>
        <taxon>Andropogoneae</taxon>
        <taxon>Saccharinae</taxon>
        <taxon>Miscanthus</taxon>
    </lineage>
</organism>
<dbReference type="Proteomes" id="UP000604825">
    <property type="component" value="Unassembled WGS sequence"/>
</dbReference>
<comment type="caution">
    <text evidence="3">The sequence shown here is derived from an EMBL/GenBank/DDBJ whole genome shotgun (WGS) entry which is preliminary data.</text>
</comment>
<feature type="region of interest" description="Disordered" evidence="1">
    <location>
        <begin position="159"/>
        <end position="183"/>
    </location>
</feature>
<proteinExistence type="predicted"/>
<dbReference type="SUPFAM" id="SSF50405">
    <property type="entry name" value="Actin-crosslinking proteins"/>
    <property type="match status" value="1"/>
</dbReference>
<dbReference type="GO" id="GO:0005737">
    <property type="term" value="C:cytoplasm"/>
    <property type="evidence" value="ECO:0007669"/>
    <property type="project" value="TreeGrafter"/>
</dbReference>
<dbReference type="SUPFAM" id="SSF51445">
    <property type="entry name" value="(Trans)glycosidases"/>
    <property type="match status" value="1"/>
</dbReference>
<dbReference type="Pfam" id="PF25490">
    <property type="entry name" value="DUF7910"/>
    <property type="match status" value="1"/>
</dbReference>
<dbReference type="InterPro" id="IPR010431">
    <property type="entry name" value="Fascin"/>
</dbReference>
<evidence type="ECO:0000259" key="2">
    <source>
        <dbReference type="Pfam" id="PF25490"/>
    </source>
</evidence>
<dbReference type="PANTHER" id="PTHR10551">
    <property type="entry name" value="FASCIN"/>
    <property type="match status" value="1"/>
</dbReference>
<dbReference type="InterPro" id="IPR008999">
    <property type="entry name" value="Actin-crosslinking"/>
</dbReference>
<evidence type="ECO:0000313" key="3">
    <source>
        <dbReference type="EMBL" id="CAD6218152.1"/>
    </source>
</evidence>
<accession>A0A811MYU4</accession>
<sequence length="183" mass="19312">MDGMHMGCMGAVARAPRRRCLPLLVAAAIAVACWWCAGMNTCVAAAPTTPPIRAVNLGGWLVVEGWIKPSPFGDIPNNVLLDGTQIFLKSSRKNAYWSATGGGGGAVVVGKQTEASSWETFKIWRRPGATDSIKFRLRVLGGGGQFVGIAKDGRTVVAAETDPRNETPTTSRSLPMPTEAKSG</sequence>
<protein>
    <recommendedName>
        <fullName evidence="2">DUF7910 domain-containing protein</fullName>
    </recommendedName>
</protein>
<dbReference type="GO" id="GO:0015629">
    <property type="term" value="C:actin cytoskeleton"/>
    <property type="evidence" value="ECO:0007669"/>
    <property type="project" value="TreeGrafter"/>
</dbReference>
<dbReference type="AlphaFoldDB" id="A0A811MYU4"/>
<dbReference type="GO" id="GO:0007163">
    <property type="term" value="P:establishment or maintenance of cell polarity"/>
    <property type="evidence" value="ECO:0007669"/>
    <property type="project" value="TreeGrafter"/>
</dbReference>
<dbReference type="Gene3D" id="3.20.20.80">
    <property type="entry name" value="Glycosidases"/>
    <property type="match status" value="1"/>
</dbReference>
<name>A0A811MYU4_9POAL</name>
<dbReference type="OrthoDB" id="62120at2759"/>